<organism evidence="3 4">
    <name type="scientific">Alteromonas macleodii</name>
    <name type="common">Pseudoalteromonas macleodii</name>
    <dbReference type="NCBI Taxonomy" id="28108"/>
    <lineage>
        <taxon>Bacteria</taxon>
        <taxon>Pseudomonadati</taxon>
        <taxon>Pseudomonadota</taxon>
        <taxon>Gammaproteobacteria</taxon>
        <taxon>Alteromonadales</taxon>
        <taxon>Alteromonadaceae</taxon>
        <taxon>Alteromonas/Salinimonas group</taxon>
        <taxon>Alteromonas</taxon>
    </lineage>
</organism>
<evidence type="ECO:0000256" key="2">
    <source>
        <dbReference type="PROSITE-ProRule" id="PRU00339"/>
    </source>
</evidence>
<dbReference type="SMART" id="SM00028">
    <property type="entry name" value="TPR"/>
    <property type="match status" value="3"/>
</dbReference>
<reference evidence="3 4" key="1">
    <citation type="submission" date="2020-06" db="EMBL/GenBank/DDBJ databases">
        <authorList>
            <person name="Duchaud E."/>
        </authorList>
    </citation>
    <scope>NUCLEOTIDE SEQUENCE [LARGE SCALE GENOMIC DNA]</scope>
    <source>
        <strain evidence="3">Alteromonas fortis</strain>
    </source>
</reference>
<dbReference type="GO" id="GO:0008476">
    <property type="term" value="F:protein-tyrosine sulfotransferase activity"/>
    <property type="evidence" value="ECO:0007669"/>
    <property type="project" value="InterPro"/>
</dbReference>
<dbReference type="Gene3D" id="1.25.40.10">
    <property type="entry name" value="Tetratricopeptide repeat domain"/>
    <property type="match status" value="1"/>
</dbReference>
<dbReference type="SUPFAM" id="SSF48452">
    <property type="entry name" value="TPR-like"/>
    <property type="match status" value="1"/>
</dbReference>
<dbReference type="PANTHER" id="PTHR12788:SF10">
    <property type="entry name" value="PROTEIN-TYROSINE SULFOTRANSFERASE"/>
    <property type="match status" value="1"/>
</dbReference>
<dbReference type="EMBL" id="LR812090">
    <property type="protein sequence ID" value="CAB9492483.1"/>
    <property type="molecule type" value="Genomic_DNA"/>
</dbReference>
<gene>
    <name evidence="3" type="ORF">ALFOR1_10444</name>
</gene>
<proteinExistence type="predicted"/>
<evidence type="ECO:0000313" key="4">
    <source>
        <dbReference type="Proteomes" id="UP000509458"/>
    </source>
</evidence>
<evidence type="ECO:0000313" key="3">
    <source>
        <dbReference type="EMBL" id="CAB9492483.1"/>
    </source>
</evidence>
<dbReference type="PANTHER" id="PTHR12788">
    <property type="entry name" value="PROTEIN-TYROSINE SULFOTRANSFERASE 2"/>
    <property type="match status" value="1"/>
</dbReference>
<feature type="repeat" description="TPR" evidence="2">
    <location>
        <begin position="105"/>
        <end position="138"/>
    </location>
</feature>
<accession>A0A6T9XVH8</accession>
<dbReference type="Pfam" id="PF13469">
    <property type="entry name" value="Sulfotransfer_3"/>
    <property type="match status" value="1"/>
</dbReference>
<dbReference type="InterPro" id="IPR019734">
    <property type="entry name" value="TPR_rpt"/>
</dbReference>
<name>A0A6T9XVH8_ALTMA</name>
<dbReference type="Pfam" id="PF13181">
    <property type="entry name" value="TPR_8"/>
    <property type="match status" value="3"/>
</dbReference>
<dbReference type="Gene3D" id="3.40.50.300">
    <property type="entry name" value="P-loop containing nucleotide triphosphate hydrolases"/>
    <property type="match status" value="1"/>
</dbReference>
<protein>
    <submittedName>
        <fullName evidence="3">Flp pilus assembly protein TadD</fullName>
    </submittedName>
</protein>
<keyword evidence="2" id="KW-0802">TPR repeat</keyword>
<dbReference type="RefSeq" id="WP_179982201.1">
    <property type="nucleotide sequence ID" value="NZ_LR812090.1"/>
</dbReference>
<dbReference type="InterPro" id="IPR026634">
    <property type="entry name" value="TPST-like"/>
</dbReference>
<dbReference type="InterPro" id="IPR027417">
    <property type="entry name" value="P-loop_NTPase"/>
</dbReference>
<dbReference type="AlphaFoldDB" id="A0A6T9XVH8"/>
<sequence length="523" mass="59356">MNTSQTRLDDAVRFLTQRDFKQAHRCCVEVIQQYGPHAHAYFLLGIIHIEIGQIEKAIALLTKSNEIEKRPITFAYLAKCFALKGDMQQALEFVSCAPVDSLTRALDLDTVGVSLSRVGLHEKAIAYFEKALTLAPANPQYHYNYAVSCKFAGKFELARKHFEKAIDSEPHFFQAHFALSDLGGVSAENNHLARLEPLVKRVEKNFDARLHIGHALAKEYEAIGDYRRAFDALNHAKAPQRARSESTLKDYQAIFSTLHSNLQAQVNSVSFSSSGSQSDAPIFVVGMPRSGTTLVERILSHHSLVASGGELQDFGVAVKEVTQTSSQLVLDKHTIERAYECDLAKVGERYLQRTAFLRQNSKHLVDKLPFNFFYIDLIRQALPNAKIVCLLRDPMDTCVGNFRQLFSIHSPYYAYAYDLDVIGKLYQSFEKWVRKFAETYPDAIRLQSYEQLAQHPETEVKELLAYCNLPWEEQCLRVENNKLPVSTASKVQVREPINTRPIGRWKRYALYTEALQKSLGIND</sequence>
<dbReference type="Proteomes" id="UP000509458">
    <property type="component" value="Chromosome"/>
</dbReference>
<feature type="repeat" description="TPR" evidence="2">
    <location>
        <begin position="38"/>
        <end position="71"/>
    </location>
</feature>
<dbReference type="PROSITE" id="PS50005">
    <property type="entry name" value="TPR"/>
    <property type="match status" value="2"/>
</dbReference>
<dbReference type="SUPFAM" id="SSF52540">
    <property type="entry name" value="P-loop containing nucleoside triphosphate hydrolases"/>
    <property type="match status" value="1"/>
</dbReference>
<dbReference type="InterPro" id="IPR011990">
    <property type="entry name" value="TPR-like_helical_dom_sf"/>
</dbReference>
<evidence type="ECO:0000256" key="1">
    <source>
        <dbReference type="ARBA" id="ARBA00022679"/>
    </source>
</evidence>
<keyword evidence="1" id="KW-0808">Transferase</keyword>